<evidence type="ECO:0000256" key="5">
    <source>
        <dbReference type="ARBA" id="ARBA00022597"/>
    </source>
</evidence>
<keyword evidence="17" id="KW-1185">Reference proteome</keyword>
<feature type="transmembrane region" description="Helical" evidence="12">
    <location>
        <begin position="321"/>
        <end position="343"/>
    </location>
</feature>
<evidence type="ECO:0000256" key="4">
    <source>
        <dbReference type="ARBA" id="ARBA00022553"/>
    </source>
</evidence>
<feature type="transmembrane region" description="Helical" evidence="12">
    <location>
        <begin position="292"/>
        <end position="314"/>
    </location>
</feature>
<dbReference type="InterPro" id="IPR013014">
    <property type="entry name" value="PTS_EIIC_2"/>
</dbReference>
<dbReference type="InterPro" id="IPR013011">
    <property type="entry name" value="PTS_EIIB_2"/>
</dbReference>
<evidence type="ECO:0000256" key="1">
    <source>
        <dbReference type="ARBA" id="ARBA00004429"/>
    </source>
</evidence>
<keyword evidence="8 12" id="KW-0812">Transmembrane</keyword>
<organism evidence="16 17">
    <name type="scientific">Spiroplasma ixodetis</name>
    <dbReference type="NCBI Taxonomy" id="2141"/>
    <lineage>
        <taxon>Bacteria</taxon>
        <taxon>Bacillati</taxon>
        <taxon>Mycoplasmatota</taxon>
        <taxon>Mollicutes</taxon>
        <taxon>Entomoplasmatales</taxon>
        <taxon>Spiroplasmataceae</taxon>
        <taxon>Spiroplasma</taxon>
    </lineage>
</organism>
<proteinExistence type="predicted"/>
<feature type="domain" description="PTS EIIB type-2" evidence="14">
    <location>
        <begin position="112"/>
        <end position="210"/>
    </location>
</feature>
<evidence type="ECO:0000256" key="7">
    <source>
        <dbReference type="ARBA" id="ARBA00022683"/>
    </source>
</evidence>
<feature type="transmembrane region" description="Helical" evidence="12">
    <location>
        <begin position="349"/>
        <end position="371"/>
    </location>
</feature>
<keyword evidence="3" id="KW-1003">Cell membrane</keyword>
<dbReference type="InterPro" id="IPR003353">
    <property type="entry name" value="PTS_IIB_fruc"/>
</dbReference>
<dbReference type="PANTHER" id="PTHR30505:SF0">
    <property type="entry name" value="FRUCTOSE-LIKE PTS SYSTEM EIIBC COMPONENT-RELATED"/>
    <property type="match status" value="1"/>
</dbReference>
<comment type="subcellular location">
    <subcellularLocation>
        <location evidence="1">Cell inner membrane</location>
        <topology evidence="1">Multi-pass membrane protein</topology>
    </subcellularLocation>
</comment>
<evidence type="ECO:0000256" key="3">
    <source>
        <dbReference type="ARBA" id="ARBA00022475"/>
    </source>
</evidence>
<keyword evidence="10 12" id="KW-1133">Transmembrane helix</keyword>
<evidence type="ECO:0000256" key="12">
    <source>
        <dbReference type="SAM" id="Phobius"/>
    </source>
</evidence>
<keyword evidence="9" id="KW-0418">Kinase</keyword>
<dbReference type="CDD" id="cd05569">
    <property type="entry name" value="PTS_IIB_fructose"/>
    <property type="match status" value="1"/>
</dbReference>
<dbReference type="Pfam" id="PF00359">
    <property type="entry name" value="PTS_EIIA_2"/>
    <property type="match status" value="1"/>
</dbReference>
<dbReference type="SUPFAM" id="SSF55804">
    <property type="entry name" value="Phoshotransferase/anion transport protein"/>
    <property type="match status" value="1"/>
</dbReference>
<dbReference type="NCBIfam" id="TIGR00829">
    <property type="entry name" value="FRU"/>
    <property type="match status" value="1"/>
</dbReference>
<name>A0ABM8BV74_9MOLU</name>
<dbReference type="PANTHER" id="PTHR30505">
    <property type="entry name" value="FRUCTOSE-LIKE PERMEASE"/>
    <property type="match status" value="1"/>
</dbReference>
<feature type="transmembrane region" description="Helical" evidence="12">
    <location>
        <begin position="383"/>
        <end position="406"/>
    </location>
</feature>
<evidence type="ECO:0000256" key="2">
    <source>
        <dbReference type="ARBA" id="ARBA00022448"/>
    </source>
</evidence>
<protein>
    <submittedName>
        <fullName evidence="16">Uncharacterized protein</fullName>
    </submittedName>
</protein>
<gene>
    <name evidence="16" type="ORF">SHM_14220</name>
</gene>
<dbReference type="Pfam" id="PF02378">
    <property type="entry name" value="PTS_EIIC"/>
    <property type="match status" value="1"/>
</dbReference>
<dbReference type="InterPro" id="IPR003501">
    <property type="entry name" value="PTS_EIIB_2/3"/>
</dbReference>
<feature type="transmembrane region" description="Helical" evidence="12">
    <location>
        <begin position="250"/>
        <end position="272"/>
    </location>
</feature>
<dbReference type="InterPro" id="IPR003352">
    <property type="entry name" value="PTS_EIIC"/>
</dbReference>
<dbReference type="SUPFAM" id="SSF52794">
    <property type="entry name" value="PTS system IIB component-like"/>
    <property type="match status" value="1"/>
</dbReference>
<dbReference type="InterPro" id="IPR002178">
    <property type="entry name" value="PTS_EIIA_type-2_dom"/>
</dbReference>
<sequence>MPHARNEDIVKSGIFIMRFKQPIRWKALDEQPVKAIIALIVPLKSAGNEHLEILSKVAQRLTKPEFQSILFNSKDKKAIIQSLNINNKPNVETSSKTISEDMKGSSKKTKNIIAITACPVGVAHTYIAQDKLEIAAKNLGYNIKVETHGSIGIKGAFTATDIANADLVIIAVSAGVADLKLERFNNKLLYKVEISKVIKNPESIVNDAFANAKPYEINKSELGQKAEKENKSNDLFTTDKQGIMKHIMAGVGYMVPFVVFGGIMLALSIGIAKAVYGADFDIFKLPHNHFLYFMNQAGSIAFRLMIPILAGFIANSIAGRAALVPAMVSAYVANTAGLVYPIAGLEPKVSAGFLGALLIGPSVGYLVRWIITWKVPKTIAPIMPIFFIPIVVTFLISFTFIYAIGAPIGWIMEQFQNGLTHMPREAMAAIGMLLEQWLDLIWVVQLTKLLF</sequence>
<reference evidence="16 17" key="1">
    <citation type="journal article" date="2022" name="Front. Microbiol.">
        <title>Male-killing mechanisms vary between Spiroplasma species.</title>
        <authorList>
            <person name="Arai H."/>
            <person name="Inoue M."/>
            <person name="Kageyama D."/>
        </authorList>
    </citation>
    <scope>NUCLEOTIDE SEQUENCE [LARGE SCALE GENOMIC DNA]</scope>
    <source>
        <strain evidence="17">sHm</strain>
    </source>
</reference>
<dbReference type="PROSITE" id="PS51104">
    <property type="entry name" value="PTS_EIIC_TYPE_2"/>
    <property type="match status" value="1"/>
</dbReference>
<dbReference type="Pfam" id="PF02302">
    <property type="entry name" value="PTS_IIB"/>
    <property type="match status" value="1"/>
</dbReference>
<evidence type="ECO:0000313" key="17">
    <source>
        <dbReference type="Proteomes" id="UP001163387"/>
    </source>
</evidence>
<evidence type="ECO:0000259" key="15">
    <source>
        <dbReference type="PROSITE" id="PS51104"/>
    </source>
</evidence>
<evidence type="ECO:0000256" key="8">
    <source>
        <dbReference type="ARBA" id="ARBA00022692"/>
    </source>
</evidence>
<keyword evidence="11 12" id="KW-0472">Membrane</keyword>
<evidence type="ECO:0000313" key="16">
    <source>
        <dbReference type="EMBL" id="BDT03776.1"/>
    </source>
</evidence>
<evidence type="ECO:0000256" key="9">
    <source>
        <dbReference type="ARBA" id="ARBA00022777"/>
    </source>
</evidence>
<evidence type="ECO:0000259" key="13">
    <source>
        <dbReference type="PROSITE" id="PS51094"/>
    </source>
</evidence>
<dbReference type="Gene3D" id="3.40.50.2300">
    <property type="match status" value="1"/>
</dbReference>
<feature type="domain" description="PTS EIIA type-2" evidence="13">
    <location>
        <begin position="1"/>
        <end position="86"/>
    </location>
</feature>
<keyword evidence="6" id="KW-0808">Transferase</keyword>
<keyword evidence="5" id="KW-0762">Sugar transport</keyword>
<dbReference type="Proteomes" id="UP001163387">
    <property type="component" value="Chromosome"/>
</dbReference>
<evidence type="ECO:0000256" key="10">
    <source>
        <dbReference type="ARBA" id="ARBA00022989"/>
    </source>
</evidence>
<dbReference type="InterPro" id="IPR036095">
    <property type="entry name" value="PTS_EIIB-like_sf"/>
</dbReference>
<keyword evidence="2" id="KW-0813">Transport</keyword>
<keyword evidence="4" id="KW-0597">Phosphoprotein</keyword>
<dbReference type="InterPro" id="IPR016152">
    <property type="entry name" value="PTrfase/Anion_transptr"/>
</dbReference>
<dbReference type="EMBL" id="AP026933">
    <property type="protein sequence ID" value="BDT03776.1"/>
    <property type="molecule type" value="Genomic_DNA"/>
</dbReference>
<dbReference type="PROSITE" id="PS51094">
    <property type="entry name" value="PTS_EIIA_TYPE_2"/>
    <property type="match status" value="1"/>
</dbReference>
<evidence type="ECO:0000259" key="14">
    <source>
        <dbReference type="PROSITE" id="PS51099"/>
    </source>
</evidence>
<dbReference type="InterPro" id="IPR050864">
    <property type="entry name" value="Bacterial_PTS_Sugar_Transport"/>
</dbReference>
<dbReference type="PROSITE" id="PS51099">
    <property type="entry name" value="PTS_EIIB_TYPE_2"/>
    <property type="match status" value="1"/>
</dbReference>
<accession>A0ABM8BV74</accession>
<feature type="domain" description="PTS EIIC type-2" evidence="15">
    <location>
        <begin position="243"/>
        <end position="451"/>
    </location>
</feature>
<dbReference type="Gene3D" id="3.40.930.10">
    <property type="entry name" value="Mannitol-specific EII, Chain A"/>
    <property type="match status" value="1"/>
</dbReference>
<evidence type="ECO:0000256" key="11">
    <source>
        <dbReference type="ARBA" id="ARBA00023136"/>
    </source>
</evidence>
<keyword evidence="7" id="KW-0598">Phosphotransferase system</keyword>
<evidence type="ECO:0000256" key="6">
    <source>
        <dbReference type="ARBA" id="ARBA00022679"/>
    </source>
</evidence>